<name>A0ABV2J2N0_9HYPH</name>
<dbReference type="EMBL" id="JBEPMB010000005">
    <property type="protein sequence ID" value="MET3615028.1"/>
    <property type="molecule type" value="Genomic_DNA"/>
</dbReference>
<gene>
    <name evidence="3" type="ORF">ABID16_003371</name>
</gene>
<dbReference type="Proteomes" id="UP001549047">
    <property type="component" value="Unassembled WGS sequence"/>
</dbReference>
<reference evidence="3 4" key="1">
    <citation type="submission" date="2024-06" db="EMBL/GenBank/DDBJ databases">
        <title>Genomic Encyclopedia of Type Strains, Phase IV (KMG-IV): sequencing the most valuable type-strain genomes for metagenomic binning, comparative biology and taxonomic classification.</title>
        <authorList>
            <person name="Goeker M."/>
        </authorList>
    </citation>
    <scope>NUCLEOTIDE SEQUENCE [LARGE SCALE GENOMIC DNA]</scope>
    <source>
        <strain evidence="3 4">DSM 29780</strain>
    </source>
</reference>
<organism evidence="3 4">
    <name type="scientific">Rhizobium aquaticum</name>
    <dbReference type="NCBI Taxonomy" id="1549636"/>
    <lineage>
        <taxon>Bacteria</taxon>
        <taxon>Pseudomonadati</taxon>
        <taxon>Pseudomonadota</taxon>
        <taxon>Alphaproteobacteria</taxon>
        <taxon>Hyphomicrobiales</taxon>
        <taxon>Rhizobiaceae</taxon>
        <taxon>Rhizobium/Agrobacterium group</taxon>
        <taxon>Rhizobium</taxon>
    </lineage>
</organism>
<sequence length="164" mass="17634">MAERTTPPETAREEDYRDYDKRNIGDGWPYADEDGLPADRNAPYGGTGSNFDESGRVGVEIAHRPEIVSDGGPSLSSAGEEDSIEDDVLEERITDILAEKENFAIELITVTVHDGVATLTGEVESAHDRALAKTLTLAVPGIRGCVNELVLIGLDSHIPSDSDI</sequence>
<feature type="compositionally biased region" description="Basic and acidic residues" evidence="1">
    <location>
        <begin position="10"/>
        <end position="24"/>
    </location>
</feature>
<keyword evidence="4" id="KW-1185">Reference proteome</keyword>
<proteinExistence type="predicted"/>
<feature type="domain" description="BON" evidence="2">
    <location>
        <begin position="85"/>
        <end position="153"/>
    </location>
</feature>
<evidence type="ECO:0000313" key="4">
    <source>
        <dbReference type="Proteomes" id="UP001549047"/>
    </source>
</evidence>
<protein>
    <recommendedName>
        <fullName evidence="2">BON domain-containing protein</fullName>
    </recommendedName>
</protein>
<dbReference type="Pfam" id="PF04972">
    <property type="entry name" value="BON"/>
    <property type="match status" value="1"/>
</dbReference>
<comment type="caution">
    <text evidence="3">The sequence shown here is derived from an EMBL/GenBank/DDBJ whole genome shotgun (WGS) entry which is preliminary data.</text>
</comment>
<feature type="region of interest" description="Disordered" evidence="1">
    <location>
        <begin position="1"/>
        <end position="85"/>
    </location>
</feature>
<dbReference type="InterPro" id="IPR007055">
    <property type="entry name" value="BON_dom"/>
</dbReference>
<evidence type="ECO:0000313" key="3">
    <source>
        <dbReference type="EMBL" id="MET3615028.1"/>
    </source>
</evidence>
<dbReference type="RefSeq" id="WP_354557512.1">
    <property type="nucleotide sequence ID" value="NZ_JBEPMB010000005.1"/>
</dbReference>
<dbReference type="PROSITE" id="PS50914">
    <property type="entry name" value="BON"/>
    <property type="match status" value="1"/>
</dbReference>
<dbReference type="Gene3D" id="3.30.1340.30">
    <property type="match status" value="1"/>
</dbReference>
<evidence type="ECO:0000259" key="2">
    <source>
        <dbReference type="PROSITE" id="PS50914"/>
    </source>
</evidence>
<evidence type="ECO:0000256" key="1">
    <source>
        <dbReference type="SAM" id="MobiDB-lite"/>
    </source>
</evidence>
<accession>A0ABV2J2N0</accession>